<reference evidence="2 3" key="1">
    <citation type="submission" date="2019-09" db="EMBL/GenBank/DDBJ databases">
        <authorList>
            <person name="Chandra G."/>
            <person name="Truman W A."/>
        </authorList>
    </citation>
    <scope>NUCLEOTIDE SEQUENCE [LARGE SCALE GENOMIC DNA]</scope>
    <source>
        <strain evidence="2">PS673</strain>
    </source>
</reference>
<name>A0A5E6VQT7_PSEFL</name>
<sequence>MIRMPATSRLIAAIPATARVSTVSISSKALSRLSWLIRVMSSSPSWRSLSAASISRLLRSRKLGPRTSTNTRNNPSRLNKAWALATGMINISAKSIPRDSPRSPRMPTTRKRRSPARNHSPRAGRAPNSSRRSLPPITQTASACSVSSAGRGWPWTTVSWRMAKKSRVVPRVSTSRLRLPTITSICPACSGATRRMPGNWVMAWTSCKVNSCGVRPVSGGMRPVVSLRPGKTIRMSRPSSENSFRTKARAPAPRPVSRLTATTPIAMASSSIRLRERCPRKAPSQKARASAARIR</sequence>
<proteinExistence type="predicted"/>
<evidence type="ECO:0000313" key="2">
    <source>
        <dbReference type="EMBL" id="VVN20642.1"/>
    </source>
</evidence>
<feature type="region of interest" description="Disordered" evidence="1">
    <location>
        <begin position="276"/>
        <end position="295"/>
    </location>
</feature>
<accession>A0A5E6VQT7</accession>
<organism evidence="2 3">
    <name type="scientific">Pseudomonas fluorescens</name>
    <dbReference type="NCBI Taxonomy" id="294"/>
    <lineage>
        <taxon>Bacteria</taxon>
        <taxon>Pseudomonadati</taxon>
        <taxon>Pseudomonadota</taxon>
        <taxon>Gammaproteobacteria</taxon>
        <taxon>Pseudomonadales</taxon>
        <taxon>Pseudomonadaceae</taxon>
        <taxon>Pseudomonas</taxon>
    </lineage>
</organism>
<dbReference type="Proteomes" id="UP000344274">
    <property type="component" value="Unassembled WGS sequence"/>
</dbReference>
<feature type="compositionally biased region" description="Basic residues" evidence="1">
    <location>
        <begin position="108"/>
        <end position="122"/>
    </location>
</feature>
<feature type="compositionally biased region" description="Polar residues" evidence="1">
    <location>
        <begin position="127"/>
        <end position="148"/>
    </location>
</feature>
<protein>
    <submittedName>
        <fullName evidence="2">Uncharacterized protein</fullName>
    </submittedName>
</protein>
<dbReference type="EMBL" id="CABVHB010000042">
    <property type="protein sequence ID" value="VVN20642.1"/>
    <property type="molecule type" value="Genomic_DNA"/>
</dbReference>
<feature type="region of interest" description="Disordered" evidence="1">
    <location>
        <begin position="233"/>
        <end position="255"/>
    </location>
</feature>
<evidence type="ECO:0000313" key="3">
    <source>
        <dbReference type="Proteomes" id="UP000344274"/>
    </source>
</evidence>
<feature type="region of interest" description="Disordered" evidence="1">
    <location>
        <begin position="93"/>
        <end position="150"/>
    </location>
</feature>
<dbReference type="AlphaFoldDB" id="A0A5E6VQT7"/>
<evidence type="ECO:0000256" key="1">
    <source>
        <dbReference type="SAM" id="MobiDB-lite"/>
    </source>
</evidence>
<gene>
    <name evidence="2" type="ORF">PS673_04284</name>
</gene>